<evidence type="ECO:0000313" key="1">
    <source>
        <dbReference type="EMBL" id="AJQ96741.1"/>
    </source>
</evidence>
<name>A0A0C5VR87_9GAMM</name>
<accession>A0A0C5VR87</accession>
<dbReference type="OrthoDB" id="5735008at2"/>
<evidence type="ECO:0000313" key="2">
    <source>
        <dbReference type="Proteomes" id="UP000032266"/>
    </source>
</evidence>
<gene>
    <name evidence="1" type="ORF">YC6258_04709</name>
</gene>
<proteinExistence type="predicted"/>
<dbReference type="KEGG" id="gsn:YC6258_04709"/>
<dbReference type="RefSeq" id="WP_044618675.1">
    <property type="nucleotide sequence ID" value="NZ_CP007142.1"/>
</dbReference>
<organism evidence="1 2">
    <name type="scientific">Gynuella sunshinyii YC6258</name>
    <dbReference type="NCBI Taxonomy" id="1445510"/>
    <lineage>
        <taxon>Bacteria</taxon>
        <taxon>Pseudomonadati</taxon>
        <taxon>Pseudomonadota</taxon>
        <taxon>Gammaproteobacteria</taxon>
        <taxon>Oceanospirillales</taxon>
        <taxon>Saccharospirillaceae</taxon>
        <taxon>Gynuella</taxon>
    </lineage>
</organism>
<protein>
    <submittedName>
        <fullName evidence="1">Uncharacterized protein</fullName>
    </submittedName>
</protein>
<keyword evidence="2" id="KW-1185">Reference proteome</keyword>
<dbReference type="STRING" id="1445510.YC6258_04709"/>
<dbReference type="AlphaFoldDB" id="A0A0C5VR87"/>
<dbReference type="Proteomes" id="UP000032266">
    <property type="component" value="Chromosome"/>
</dbReference>
<dbReference type="HOGENOM" id="CLU_1914116_0_0_6"/>
<sequence length="132" mass="15125">MSTGTWEPEPQTPRTPDAAVLAKFLNLTDEQTASLAEHLDAPTLADNQYLMNLDLAAWQAVADNFDDTEIRRLIRFFTLAEAQLPGWEAQEKSPVIWLCRILKQRGQFPDKELTRWIKAHTKNRFLPYGSVL</sequence>
<reference evidence="1 2" key="1">
    <citation type="submission" date="2014-01" db="EMBL/GenBank/DDBJ databases">
        <title>Full genme sequencing of cellulolytic bacterium Gynuella sunshinyii YC6258T gen. nov., sp. nov.</title>
        <authorList>
            <person name="Khan H."/>
            <person name="Chung E.J."/>
            <person name="Chung Y.R."/>
        </authorList>
    </citation>
    <scope>NUCLEOTIDE SEQUENCE [LARGE SCALE GENOMIC DNA]</scope>
    <source>
        <strain evidence="1 2">YC6258</strain>
    </source>
</reference>
<dbReference type="EMBL" id="CP007142">
    <property type="protein sequence ID" value="AJQ96741.1"/>
    <property type="molecule type" value="Genomic_DNA"/>
</dbReference>